<dbReference type="Proteomes" id="UP001412067">
    <property type="component" value="Unassembled WGS sequence"/>
</dbReference>
<gene>
    <name evidence="3" type="ORF">KSP40_PGU008185</name>
</gene>
<organism evidence="3 4">
    <name type="scientific">Platanthera guangdongensis</name>
    <dbReference type="NCBI Taxonomy" id="2320717"/>
    <lineage>
        <taxon>Eukaryota</taxon>
        <taxon>Viridiplantae</taxon>
        <taxon>Streptophyta</taxon>
        <taxon>Embryophyta</taxon>
        <taxon>Tracheophyta</taxon>
        <taxon>Spermatophyta</taxon>
        <taxon>Magnoliopsida</taxon>
        <taxon>Liliopsida</taxon>
        <taxon>Asparagales</taxon>
        <taxon>Orchidaceae</taxon>
        <taxon>Orchidoideae</taxon>
        <taxon>Orchideae</taxon>
        <taxon>Orchidinae</taxon>
        <taxon>Platanthera</taxon>
    </lineage>
</organism>
<evidence type="ECO:0000313" key="4">
    <source>
        <dbReference type="Proteomes" id="UP001412067"/>
    </source>
</evidence>
<comment type="caution">
    <text evidence="3">The sequence shown here is derived from an EMBL/GenBank/DDBJ whole genome shotgun (WGS) entry which is preliminary data.</text>
</comment>
<dbReference type="Pfam" id="PF00400">
    <property type="entry name" value="WD40"/>
    <property type="match status" value="1"/>
</dbReference>
<keyword evidence="4" id="KW-1185">Reference proteome</keyword>
<keyword evidence="2" id="KW-0677">Repeat</keyword>
<evidence type="ECO:0000256" key="2">
    <source>
        <dbReference type="ARBA" id="ARBA00022737"/>
    </source>
</evidence>
<proteinExistence type="predicted"/>
<dbReference type="InterPro" id="IPR001680">
    <property type="entry name" value="WD40_rpt"/>
</dbReference>
<protein>
    <submittedName>
        <fullName evidence="3">Uncharacterized protein</fullName>
    </submittedName>
</protein>
<evidence type="ECO:0000313" key="3">
    <source>
        <dbReference type="EMBL" id="KAK8946009.1"/>
    </source>
</evidence>
<dbReference type="InterPro" id="IPR015943">
    <property type="entry name" value="WD40/YVTN_repeat-like_dom_sf"/>
</dbReference>
<dbReference type="InterPro" id="IPR036322">
    <property type="entry name" value="WD40_repeat_dom_sf"/>
</dbReference>
<dbReference type="PANTHER" id="PTHR14221:SF57">
    <property type="entry name" value="TRANSDUCIN_WD40 REPEAT-LIKE SUPERFAMILY PROTEIN"/>
    <property type="match status" value="1"/>
</dbReference>
<reference evidence="3 4" key="1">
    <citation type="journal article" date="2022" name="Nat. Plants">
        <title>Genomes of leafy and leafless Platanthera orchids illuminate the evolution of mycoheterotrophy.</title>
        <authorList>
            <person name="Li M.H."/>
            <person name="Liu K.W."/>
            <person name="Li Z."/>
            <person name="Lu H.C."/>
            <person name="Ye Q.L."/>
            <person name="Zhang D."/>
            <person name="Wang J.Y."/>
            <person name="Li Y.F."/>
            <person name="Zhong Z.M."/>
            <person name="Liu X."/>
            <person name="Yu X."/>
            <person name="Liu D.K."/>
            <person name="Tu X.D."/>
            <person name="Liu B."/>
            <person name="Hao Y."/>
            <person name="Liao X.Y."/>
            <person name="Jiang Y.T."/>
            <person name="Sun W.H."/>
            <person name="Chen J."/>
            <person name="Chen Y.Q."/>
            <person name="Ai Y."/>
            <person name="Zhai J.W."/>
            <person name="Wu S.S."/>
            <person name="Zhou Z."/>
            <person name="Hsiao Y.Y."/>
            <person name="Wu W.L."/>
            <person name="Chen Y.Y."/>
            <person name="Lin Y.F."/>
            <person name="Hsu J.L."/>
            <person name="Li C.Y."/>
            <person name="Wang Z.W."/>
            <person name="Zhao X."/>
            <person name="Zhong W.Y."/>
            <person name="Ma X.K."/>
            <person name="Ma L."/>
            <person name="Huang J."/>
            <person name="Chen G.Z."/>
            <person name="Huang M.Z."/>
            <person name="Huang L."/>
            <person name="Peng D.H."/>
            <person name="Luo Y.B."/>
            <person name="Zou S.Q."/>
            <person name="Chen S.P."/>
            <person name="Lan S."/>
            <person name="Tsai W.C."/>
            <person name="Van de Peer Y."/>
            <person name="Liu Z.J."/>
        </authorList>
    </citation>
    <scope>NUCLEOTIDE SEQUENCE [LARGE SCALE GENOMIC DNA]</scope>
    <source>
        <strain evidence="3">Lor288</strain>
    </source>
</reference>
<dbReference type="InterPro" id="IPR040324">
    <property type="entry name" value="WDR44/Dgr2"/>
</dbReference>
<sequence>MQENNLEGEVFFGSNDISRTSFDSASSFLSLDEDPETNFRILDPQCWTSDVMSVSERRKNFVRLMGFDEFVSNKEELSLDPIETSNDISVDHIDLGRPSESSGKFFTLKDFEKILGLSHHAVELMQKELAFGDKHAQSFPARKKHISSWWRSFISKRPTTQLCQKDVAIENSQFPRTIKAKVLQHRESYKELTALFIGQEIQAHFGLIRTMKFSPSGCYIASGGEYCVVRIRQIKELDEFCKHSMRDGSGKFTDKIDGPKSLFGRKGVNSAPIFIPKKGLRIMKTHFQEFHGHTSDILDLSWSTSDVSLFS</sequence>
<dbReference type="Gene3D" id="2.130.10.10">
    <property type="entry name" value="YVTN repeat-like/Quinoprotein amine dehydrogenase"/>
    <property type="match status" value="1"/>
</dbReference>
<dbReference type="PANTHER" id="PTHR14221">
    <property type="entry name" value="WD REPEAT DOMAIN 44"/>
    <property type="match status" value="1"/>
</dbReference>
<name>A0ABR2LPI5_9ASPA</name>
<dbReference type="SUPFAM" id="SSF50978">
    <property type="entry name" value="WD40 repeat-like"/>
    <property type="match status" value="1"/>
</dbReference>
<accession>A0ABR2LPI5</accession>
<keyword evidence="1" id="KW-0853">WD repeat</keyword>
<evidence type="ECO:0000256" key="1">
    <source>
        <dbReference type="ARBA" id="ARBA00022574"/>
    </source>
</evidence>
<dbReference type="EMBL" id="JBBWWR010000017">
    <property type="protein sequence ID" value="KAK8946009.1"/>
    <property type="molecule type" value="Genomic_DNA"/>
</dbReference>